<keyword evidence="5" id="KW-1133">Transmembrane helix</keyword>
<dbReference type="GO" id="GO:0004252">
    <property type="term" value="F:serine-type endopeptidase activity"/>
    <property type="evidence" value="ECO:0007669"/>
    <property type="project" value="InterPro"/>
</dbReference>
<keyword evidence="3" id="KW-0378">Hydrolase</keyword>
<evidence type="ECO:0000256" key="1">
    <source>
        <dbReference type="ARBA" id="ARBA00009370"/>
    </source>
</evidence>
<evidence type="ECO:0000259" key="6">
    <source>
        <dbReference type="Pfam" id="PF10502"/>
    </source>
</evidence>
<dbReference type="PROSITE" id="PS00501">
    <property type="entry name" value="SPASE_I_1"/>
    <property type="match status" value="1"/>
</dbReference>
<feature type="domain" description="Peptidase S26" evidence="6">
    <location>
        <begin position="44"/>
        <end position="216"/>
    </location>
</feature>
<gene>
    <name evidence="7" type="ORF">UFOPK3897_00588</name>
</gene>
<dbReference type="PRINTS" id="PR00727">
    <property type="entry name" value="LEADERPTASE"/>
</dbReference>
<dbReference type="InterPro" id="IPR000223">
    <property type="entry name" value="Pept_S26A_signal_pept_1"/>
</dbReference>
<dbReference type="SUPFAM" id="SSF51306">
    <property type="entry name" value="LexA/Signal peptidase"/>
    <property type="match status" value="1"/>
</dbReference>
<organism evidence="7">
    <name type="scientific">freshwater metagenome</name>
    <dbReference type="NCBI Taxonomy" id="449393"/>
    <lineage>
        <taxon>unclassified sequences</taxon>
        <taxon>metagenomes</taxon>
        <taxon>ecological metagenomes</taxon>
    </lineage>
</organism>
<evidence type="ECO:0000256" key="5">
    <source>
        <dbReference type="SAM" id="Phobius"/>
    </source>
</evidence>
<keyword evidence="2" id="KW-0645">Protease</keyword>
<dbReference type="Pfam" id="PF10502">
    <property type="entry name" value="Peptidase_S26"/>
    <property type="match status" value="1"/>
</dbReference>
<evidence type="ECO:0000313" key="7">
    <source>
        <dbReference type="EMBL" id="CAB4972850.1"/>
    </source>
</evidence>
<dbReference type="EMBL" id="CAFBOF010000007">
    <property type="protein sequence ID" value="CAB4972850.1"/>
    <property type="molecule type" value="Genomic_DNA"/>
</dbReference>
<evidence type="ECO:0000256" key="3">
    <source>
        <dbReference type="ARBA" id="ARBA00022801"/>
    </source>
</evidence>
<protein>
    <submittedName>
        <fullName evidence="7">Unannotated protein</fullName>
    </submittedName>
</protein>
<reference evidence="7" key="1">
    <citation type="submission" date="2020-05" db="EMBL/GenBank/DDBJ databases">
        <authorList>
            <person name="Chiriac C."/>
            <person name="Salcher M."/>
            <person name="Ghai R."/>
            <person name="Kavagutti S V."/>
        </authorList>
    </citation>
    <scope>NUCLEOTIDE SEQUENCE</scope>
</reference>
<accession>A0A6J7LVG6</accession>
<dbReference type="Gene3D" id="2.10.109.10">
    <property type="entry name" value="Umud Fragment, subunit A"/>
    <property type="match status" value="1"/>
</dbReference>
<proteinExistence type="inferred from homology"/>
<keyword evidence="5" id="KW-0812">Transmembrane</keyword>
<comment type="similarity">
    <text evidence="1">Belongs to the peptidase S26 family.</text>
</comment>
<dbReference type="GO" id="GO:0016020">
    <property type="term" value="C:membrane"/>
    <property type="evidence" value="ECO:0007669"/>
    <property type="project" value="InterPro"/>
</dbReference>
<feature type="region of interest" description="Disordered" evidence="4">
    <location>
        <begin position="1"/>
        <end position="30"/>
    </location>
</feature>
<evidence type="ECO:0000256" key="4">
    <source>
        <dbReference type="SAM" id="MobiDB-lite"/>
    </source>
</evidence>
<dbReference type="InterPro" id="IPR036286">
    <property type="entry name" value="LexA/Signal_pep-like_sf"/>
</dbReference>
<dbReference type="GO" id="GO:0006465">
    <property type="term" value="P:signal peptide processing"/>
    <property type="evidence" value="ECO:0007669"/>
    <property type="project" value="InterPro"/>
</dbReference>
<evidence type="ECO:0000256" key="2">
    <source>
        <dbReference type="ARBA" id="ARBA00022670"/>
    </source>
</evidence>
<dbReference type="AlphaFoldDB" id="A0A6J7LVG6"/>
<feature type="transmembrane region" description="Helical" evidence="5">
    <location>
        <begin position="43"/>
        <end position="69"/>
    </location>
</feature>
<dbReference type="InterPro" id="IPR019756">
    <property type="entry name" value="Pept_S26A_signal_pept_1_Ser-AS"/>
</dbReference>
<dbReference type="PANTHER" id="PTHR43390">
    <property type="entry name" value="SIGNAL PEPTIDASE I"/>
    <property type="match status" value="1"/>
</dbReference>
<dbReference type="PANTHER" id="PTHR43390:SF1">
    <property type="entry name" value="CHLOROPLAST PROCESSING PEPTIDASE"/>
    <property type="match status" value="1"/>
</dbReference>
<dbReference type="NCBIfam" id="TIGR02227">
    <property type="entry name" value="sigpep_I_bact"/>
    <property type="match status" value="1"/>
</dbReference>
<name>A0A6J7LVG6_9ZZZZ</name>
<sequence>MSVEPNQNGDDAVAKPLVTPSAKAEKKAAKKAGRERKGFVRTLVEWVVLIGVALGVAFLVKSFLFQAFYIPSESMVPTLQVGDRILVNKLSYRLHDPNRGDIIVFRAPPSAQTPDIQDLVKRTIGLPGETVTASPEGAVLIDGQEIKEPYLPKGVVTRFNGVPPGCGQPASGGDGCLVPNGRAFMMGDNREASKDSRVFGPVKQSSFIGRAFLRIWPFSEFGFL</sequence>
<dbReference type="InterPro" id="IPR019533">
    <property type="entry name" value="Peptidase_S26"/>
</dbReference>
<keyword evidence="5" id="KW-0472">Membrane</keyword>
<dbReference type="CDD" id="cd06530">
    <property type="entry name" value="S26_SPase_I"/>
    <property type="match status" value="1"/>
</dbReference>